<dbReference type="PANTHER" id="PTHR43140">
    <property type="entry name" value="TYPE-1 RESTRICTION ENZYME ECOKI SPECIFICITY PROTEIN"/>
    <property type="match status" value="1"/>
</dbReference>
<evidence type="ECO:0000313" key="3">
    <source>
        <dbReference type="EMBL" id="EJQ42109.1"/>
    </source>
</evidence>
<evidence type="ECO:0000256" key="1">
    <source>
        <dbReference type="ARBA" id="ARBA00022747"/>
    </source>
</evidence>
<proteinExistence type="predicted"/>
<protein>
    <recommendedName>
        <fullName evidence="5">Type I restriction modification DNA specificity domain-containing protein</fullName>
    </recommendedName>
</protein>
<evidence type="ECO:0000313" key="4">
    <source>
        <dbReference type="Proteomes" id="UP000006600"/>
    </source>
</evidence>
<dbReference type="Gene3D" id="3.90.220.20">
    <property type="entry name" value="DNA methylase specificity domains"/>
    <property type="match status" value="2"/>
</dbReference>
<dbReference type="GO" id="GO:0003677">
    <property type="term" value="F:DNA binding"/>
    <property type="evidence" value="ECO:0007669"/>
    <property type="project" value="UniProtKB-KW"/>
</dbReference>
<gene>
    <name evidence="3" type="ORF">IEE_04272</name>
</gene>
<comment type="caution">
    <text evidence="3">The sequence shown here is derived from an EMBL/GenBank/DDBJ whole genome shotgun (WGS) entry which is preliminary data.</text>
</comment>
<evidence type="ECO:0000256" key="2">
    <source>
        <dbReference type="ARBA" id="ARBA00023125"/>
    </source>
</evidence>
<dbReference type="PANTHER" id="PTHR43140:SF1">
    <property type="entry name" value="TYPE I RESTRICTION ENZYME ECOKI SPECIFICITY SUBUNIT"/>
    <property type="match status" value="1"/>
</dbReference>
<dbReference type="PATRIC" id="fig|1053189.3.peg.4355"/>
<dbReference type="SUPFAM" id="SSF116734">
    <property type="entry name" value="DNA methylase specificity domain"/>
    <property type="match status" value="1"/>
</dbReference>
<dbReference type="RefSeq" id="WP_002201566.1">
    <property type="nucleotide sequence ID" value="NZ_JH791996.1"/>
</dbReference>
<dbReference type="HOGENOM" id="CLU_2733331_0_0_9"/>
<keyword evidence="1" id="KW-0680">Restriction system</keyword>
<dbReference type="AlphaFoldDB" id="J8ATM8"/>
<dbReference type="Proteomes" id="UP000006600">
    <property type="component" value="Unassembled WGS sequence"/>
</dbReference>
<dbReference type="GO" id="GO:0009307">
    <property type="term" value="P:DNA restriction-modification system"/>
    <property type="evidence" value="ECO:0007669"/>
    <property type="project" value="UniProtKB-KW"/>
</dbReference>
<sequence>MPIPSIEEQEQIVIVLDELLEKEEYIQSLLEQEEAIRLLKQSILSKAFRGELGTNDSSEENAIELFKKILQEQVK</sequence>
<organism evidence="3 4">
    <name type="scientific">Bacillus cereus BAG5X1-1</name>
    <dbReference type="NCBI Taxonomy" id="1053189"/>
    <lineage>
        <taxon>Bacteria</taxon>
        <taxon>Bacillati</taxon>
        <taxon>Bacillota</taxon>
        <taxon>Bacilli</taxon>
        <taxon>Bacillales</taxon>
        <taxon>Bacillaceae</taxon>
        <taxon>Bacillus</taxon>
        <taxon>Bacillus cereus group</taxon>
    </lineage>
</organism>
<dbReference type="InterPro" id="IPR051212">
    <property type="entry name" value="Type-I_RE_S_subunit"/>
</dbReference>
<accession>J8ATM8</accession>
<dbReference type="EMBL" id="AHDJ01000036">
    <property type="protein sequence ID" value="EJQ42109.1"/>
    <property type="molecule type" value="Genomic_DNA"/>
</dbReference>
<evidence type="ECO:0008006" key="5">
    <source>
        <dbReference type="Google" id="ProtNLM"/>
    </source>
</evidence>
<dbReference type="InterPro" id="IPR044946">
    <property type="entry name" value="Restrct_endonuc_typeI_TRD_sf"/>
</dbReference>
<name>J8ATM8_BACCE</name>
<reference evidence="3 4" key="1">
    <citation type="submission" date="2012-04" db="EMBL/GenBank/DDBJ databases">
        <title>The Genome Sequence of Bacillus cereus BAG5X1-1.</title>
        <authorList>
            <consortium name="The Broad Institute Genome Sequencing Platform"/>
            <consortium name="The Broad Institute Genome Sequencing Center for Infectious Disease"/>
            <person name="Feldgarden M."/>
            <person name="Van der Auwera G.A."/>
            <person name="Mahillon J."/>
            <person name="Duprez V."/>
            <person name="Timmery S."/>
            <person name="Mattelet C."/>
            <person name="Dierick K."/>
            <person name="Sun M."/>
            <person name="Yu Z."/>
            <person name="Zhu L."/>
            <person name="Hu X."/>
            <person name="Shank E.B."/>
            <person name="Swiecicka I."/>
            <person name="Hansen B.M."/>
            <person name="Andrup L."/>
            <person name="Young S.K."/>
            <person name="Zeng Q."/>
            <person name="Gargeya S."/>
            <person name="Fitzgerald M."/>
            <person name="Haas B."/>
            <person name="Abouelleil A."/>
            <person name="Alvarado L."/>
            <person name="Arachchi H.M."/>
            <person name="Berlin A."/>
            <person name="Chapman S.B."/>
            <person name="Goldberg J."/>
            <person name="Griggs A."/>
            <person name="Gujja S."/>
            <person name="Hansen M."/>
            <person name="Howarth C."/>
            <person name="Imamovic A."/>
            <person name="Larimer J."/>
            <person name="McCowen C."/>
            <person name="Montmayeur A."/>
            <person name="Murphy C."/>
            <person name="Neiman D."/>
            <person name="Pearson M."/>
            <person name="Priest M."/>
            <person name="Roberts A."/>
            <person name="Saif S."/>
            <person name="Shea T."/>
            <person name="Sisk P."/>
            <person name="Sykes S."/>
            <person name="Wortman J."/>
            <person name="Nusbaum C."/>
            <person name="Birren B."/>
        </authorList>
    </citation>
    <scope>NUCLEOTIDE SEQUENCE [LARGE SCALE GENOMIC DNA]</scope>
    <source>
        <strain evidence="3 4">BAG5X1-1</strain>
    </source>
</reference>
<keyword evidence="2" id="KW-0238">DNA-binding</keyword>